<dbReference type="Pfam" id="PF13450">
    <property type="entry name" value="NAD_binding_8"/>
    <property type="match status" value="1"/>
</dbReference>
<dbReference type="InParanoid" id="F4R6X0"/>
<gene>
    <name evidence="1" type="ORF">MELLADRAFT_54664</name>
</gene>
<dbReference type="PANTHER" id="PTHR42923:SF17">
    <property type="entry name" value="AMINE OXIDASE DOMAIN-CONTAINING PROTEIN"/>
    <property type="match status" value="1"/>
</dbReference>
<dbReference type="SUPFAM" id="SSF51905">
    <property type="entry name" value="FAD/NAD(P)-binding domain"/>
    <property type="match status" value="1"/>
</dbReference>
<name>F4R6X0_MELLP</name>
<dbReference type="AlphaFoldDB" id="F4R6X0"/>
<dbReference type="GeneID" id="18928926"/>
<dbReference type="PANTHER" id="PTHR42923">
    <property type="entry name" value="PROTOPORPHYRINOGEN OXIDASE"/>
    <property type="match status" value="1"/>
</dbReference>
<dbReference type="EMBL" id="GL883091">
    <property type="protein sequence ID" value="EGG12381.1"/>
    <property type="molecule type" value="Genomic_DNA"/>
</dbReference>
<sequence length="174" mass="19357">MKVAVIGGGISGLGAVWLLNEHSEHQVELFEANDYVGGHTHTVELPTNAMVDTGFIVFNRLTYPNFTRLLNILGVRSGPSEMSFSVRVGSKYEWAGTGVVAAFAGASDWRAQGRMLWDIIRFNVNAPDALLDPRPSLSVGEYLNENGYSDVFRRHYLLVRSFVPYTCWVQLETS</sequence>
<dbReference type="Gene3D" id="3.50.50.60">
    <property type="entry name" value="FAD/NAD(P)-binding domain"/>
    <property type="match status" value="1"/>
</dbReference>
<dbReference type="RefSeq" id="XP_007404756.1">
    <property type="nucleotide sequence ID" value="XM_007404694.1"/>
</dbReference>
<accession>F4R6X0</accession>
<evidence type="ECO:0000313" key="2">
    <source>
        <dbReference type="Proteomes" id="UP000001072"/>
    </source>
</evidence>
<dbReference type="InterPro" id="IPR050464">
    <property type="entry name" value="Zeta_carotene_desat/Oxidored"/>
</dbReference>
<dbReference type="STRING" id="747676.F4R6X0"/>
<dbReference type="OrthoDB" id="2503603at2759"/>
<reference evidence="2" key="1">
    <citation type="journal article" date="2011" name="Proc. Natl. Acad. Sci. U.S.A.">
        <title>Obligate biotrophy features unraveled by the genomic analysis of rust fungi.</title>
        <authorList>
            <person name="Duplessis S."/>
            <person name="Cuomo C.A."/>
            <person name="Lin Y.-C."/>
            <person name="Aerts A."/>
            <person name="Tisserant E."/>
            <person name="Veneault-Fourrey C."/>
            <person name="Joly D.L."/>
            <person name="Hacquard S."/>
            <person name="Amselem J."/>
            <person name="Cantarel B.L."/>
            <person name="Chiu R."/>
            <person name="Coutinho P.M."/>
            <person name="Feau N."/>
            <person name="Field M."/>
            <person name="Frey P."/>
            <person name="Gelhaye E."/>
            <person name="Goldberg J."/>
            <person name="Grabherr M.G."/>
            <person name="Kodira C.D."/>
            <person name="Kohler A."/>
            <person name="Kuees U."/>
            <person name="Lindquist E.A."/>
            <person name="Lucas S.M."/>
            <person name="Mago R."/>
            <person name="Mauceli E."/>
            <person name="Morin E."/>
            <person name="Murat C."/>
            <person name="Pangilinan J.L."/>
            <person name="Park R."/>
            <person name="Pearson M."/>
            <person name="Quesneville H."/>
            <person name="Rouhier N."/>
            <person name="Sakthikumar S."/>
            <person name="Salamov A.A."/>
            <person name="Schmutz J."/>
            <person name="Selles B."/>
            <person name="Shapiro H."/>
            <person name="Tanguay P."/>
            <person name="Tuskan G.A."/>
            <person name="Henrissat B."/>
            <person name="Van de Peer Y."/>
            <person name="Rouze P."/>
            <person name="Ellis J.G."/>
            <person name="Dodds P.N."/>
            <person name="Schein J.E."/>
            <person name="Zhong S."/>
            <person name="Hamelin R.C."/>
            <person name="Grigoriev I.V."/>
            <person name="Szabo L.J."/>
            <person name="Martin F."/>
        </authorList>
    </citation>
    <scope>NUCLEOTIDE SEQUENCE [LARGE SCALE GENOMIC DNA]</scope>
    <source>
        <strain evidence="2">98AG31 / pathotype 3-4-7</strain>
    </source>
</reference>
<keyword evidence="2" id="KW-1185">Reference proteome</keyword>
<evidence type="ECO:0000313" key="1">
    <source>
        <dbReference type="EMBL" id="EGG12381.1"/>
    </source>
</evidence>
<protein>
    <submittedName>
        <fullName evidence="1">Amine oxidase</fullName>
    </submittedName>
</protein>
<dbReference type="Proteomes" id="UP000001072">
    <property type="component" value="Unassembled WGS sequence"/>
</dbReference>
<dbReference type="eggNOG" id="ENOG502QSMW">
    <property type="taxonomic scope" value="Eukaryota"/>
</dbReference>
<dbReference type="HOGENOM" id="CLU_094575_0_0_1"/>
<dbReference type="GO" id="GO:0016491">
    <property type="term" value="F:oxidoreductase activity"/>
    <property type="evidence" value="ECO:0007669"/>
    <property type="project" value="TreeGrafter"/>
</dbReference>
<dbReference type="InterPro" id="IPR036188">
    <property type="entry name" value="FAD/NAD-bd_sf"/>
</dbReference>
<dbReference type="VEuPathDB" id="FungiDB:MELLADRAFT_54664"/>
<dbReference type="KEGG" id="mlr:MELLADRAFT_54664"/>
<proteinExistence type="predicted"/>
<organism evidence="2">
    <name type="scientific">Melampsora larici-populina (strain 98AG31 / pathotype 3-4-7)</name>
    <name type="common">Poplar leaf rust fungus</name>
    <dbReference type="NCBI Taxonomy" id="747676"/>
    <lineage>
        <taxon>Eukaryota</taxon>
        <taxon>Fungi</taxon>
        <taxon>Dikarya</taxon>
        <taxon>Basidiomycota</taxon>
        <taxon>Pucciniomycotina</taxon>
        <taxon>Pucciniomycetes</taxon>
        <taxon>Pucciniales</taxon>
        <taxon>Melampsoraceae</taxon>
        <taxon>Melampsora</taxon>
    </lineage>
</organism>